<sequence>MKKVMKNMFPLLLILIVAFSAISPLQVRAAKRSKMHNIEMYVGEAYEYTNFSKVKSVKNSKKSVVETTKRENDDKYVVFKAKEAGKVRITAKTQSGTAVFNITVKKSKFEYKLYTIGSGEILAEVTNKNKVIFDEGKFRYTLKGTDGKEYASEEITVPALMPNSKSYVKIYFGSSAFEPDVSQSEIKMISLSRSPNRKYTNANKKFVIKDEVKSQVDEKVVVSVTYKNDGKVPAKGYLYVIFYDPSGLPIEFVNRFVSLKAGSSDTFDATGYLRMINLTTGQREPYDHYEIIKNVYTNELK</sequence>
<dbReference type="AlphaFoldDB" id="V2Y6A2"/>
<evidence type="ECO:0000313" key="2">
    <source>
        <dbReference type="Proteomes" id="UP000018227"/>
    </source>
</evidence>
<dbReference type="RefSeq" id="WP_023354184.1">
    <property type="nucleotide sequence ID" value="NZ_KI535367.1"/>
</dbReference>
<reference evidence="1 2" key="1">
    <citation type="submission" date="2013-06" db="EMBL/GenBank/DDBJ databases">
        <authorList>
            <person name="Weinstock G."/>
            <person name="Sodergren E."/>
            <person name="Clifton S."/>
            <person name="Fulton L."/>
            <person name="Fulton B."/>
            <person name="Courtney L."/>
            <person name="Fronick C."/>
            <person name="Harrison M."/>
            <person name="Strong C."/>
            <person name="Farmer C."/>
            <person name="Delahaunty K."/>
            <person name="Markovic C."/>
            <person name="Hall O."/>
            <person name="Minx P."/>
            <person name="Tomlinson C."/>
            <person name="Mitreva M."/>
            <person name="Nelson J."/>
            <person name="Hou S."/>
            <person name="Wollam A."/>
            <person name="Pepin K.H."/>
            <person name="Johnson M."/>
            <person name="Bhonagiri V."/>
            <person name="Nash W.E."/>
            <person name="Warren W."/>
            <person name="Chinwalla A."/>
            <person name="Mardis E.R."/>
            <person name="Wilson R.K."/>
        </authorList>
    </citation>
    <scope>NUCLEOTIDE SEQUENCE [LARGE SCALE GENOMIC DNA]</scope>
    <source>
        <strain evidence="1 2">ATCC 51271</strain>
    </source>
</reference>
<organism evidence="1 2">
    <name type="scientific">Catonella morbi ATCC 51271</name>
    <dbReference type="NCBI Taxonomy" id="592026"/>
    <lineage>
        <taxon>Bacteria</taxon>
        <taxon>Bacillati</taxon>
        <taxon>Bacillota</taxon>
        <taxon>Clostridia</taxon>
        <taxon>Lachnospirales</taxon>
        <taxon>Lachnospiraceae</taxon>
        <taxon>Catonella</taxon>
    </lineage>
</organism>
<proteinExistence type="predicted"/>
<gene>
    <name evidence="1" type="ORF">GCWU0000282_001304</name>
</gene>
<dbReference type="OrthoDB" id="9894361at2"/>
<protein>
    <submittedName>
        <fullName evidence="1">Uncharacterized protein</fullName>
    </submittedName>
</protein>
<dbReference type="STRING" id="592026.GCWU0000282_001304"/>
<name>V2Y6A2_9FIRM</name>
<keyword evidence="2" id="KW-1185">Reference proteome</keyword>
<comment type="caution">
    <text evidence="1">The sequence shown here is derived from an EMBL/GenBank/DDBJ whole genome shotgun (WGS) entry which is preliminary data.</text>
</comment>
<accession>V2Y6A2</accession>
<dbReference type="EMBL" id="ACIL03000009">
    <property type="protein sequence ID" value="ESL03592.1"/>
    <property type="molecule type" value="Genomic_DNA"/>
</dbReference>
<dbReference type="Proteomes" id="UP000018227">
    <property type="component" value="Unassembled WGS sequence"/>
</dbReference>
<evidence type="ECO:0000313" key="1">
    <source>
        <dbReference type="EMBL" id="ESL03592.1"/>
    </source>
</evidence>
<dbReference type="HOGENOM" id="CLU_923433_0_0_9"/>